<name>A0AA35G7J0_9FIRM</name>
<dbReference type="SMART" id="SM00382">
    <property type="entry name" value="AAA"/>
    <property type="match status" value="1"/>
</dbReference>
<gene>
    <name evidence="4" type="ORF">caldi_10200</name>
</gene>
<dbReference type="Gene3D" id="3.30.450.380">
    <property type="match status" value="1"/>
</dbReference>
<feature type="region of interest" description="Disordered" evidence="2">
    <location>
        <begin position="374"/>
        <end position="412"/>
    </location>
</feature>
<dbReference type="AlphaFoldDB" id="A0AA35G7J0"/>
<evidence type="ECO:0000313" key="4">
    <source>
        <dbReference type="EMBL" id="BDG59930.1"/>
    </source>
</evidence>
<dbReference type="SUPFAM" id="SSF52540">
    <property type="entry name" value="P-loop containing nucleoside triphosphate hydrolases"/>
    <property type="match status" value="1"/>
</dbReference>
<dbReference type="RefSeq" id="WP_264844010.1">
    <property type="nucleotide sequence ID" value="NZ_AP025628.1"/>
</dbReference>
<proteinExistence type="inferred from homology"/>
<keyword evidence="5" id="KW-1185">Reference proteome</keyword>
<organism evidence="4 5">
    <name type="scientific">Caldinitratiruptor microaerophilus</name>
    <dbReference type="NCBI Taxonomy" id="671077"/>
    <lineage>
        <taxon>Bacteria</taxon>
        <taxon>Bacillati</taxon>
        <taxon>Bacillota</taxon>
        <taxon>Clostridia</taxon>
        <taxon>Eubacteriales</taxon>
        <taxon>Symbiobacteriaceae</taxon>
        <taxon>Caldinitratiruptor</taxon>
    </lineage>
</organism>
<accession>A0AA35G7J0</accession>
<dbReference type="Gene3D" id="3.40.50.300">
    <property type="entry name" value="P-loop containing nucleotide triphosphate hydrolases"/>
    <property type="match status" value="1"/>
</dbReference>
<reference evidence="4" key="1">
    <citation type="submission" date="2022-03" db="EMBL/GenBank/DDBJ databases">
        <title>Complete genome sequence of Caldinitratiruptor microaerophilus.</title>
        <authorList>
            <person name="Mukaiyama R."/>
            <person name="Nishiyama T."/>
            <person name="Ueda K."/>
        </authorList>
    </citation>
    <scope>NUCLEOTIDE SEQUENCE</scope>
    <source>
        <strain evidence="4">JCM 16183</strain>
    </source>
</reference>
<dbReference type="InterPro" id="IPR027417">
    <property type="entry name" value="P-loop_NTPase"/>
</dbReference>
<dbReference type="EMBL" id="AP025628">
    <property type="protein sequence ID" value="BDG59930.1"/>
    <property type="molecule type" value="Genomic_DNA"/>
</dbReference>
<dbReference type="Proteomes" id="UP001163687">
    <property type="component" value="Chromosome"/>
</dbReference>
<dbReference type="InterPro" id="IPR001482">
    <property type="entry name" value="T2SS/T4SS_dom"/>
</dbReference>
<comment type="similarity">
    <text evidence="1">Belongs to the GSP E family.</text>
</comment>
<evidence type="ECO:0000259" key="3">
    <source>
        <dbReference type="SMART" id="SM00382"/>
    </source>
</evidence>
<dbReference type="InterPro" id="IPR003593">
    <property type="entry name" value="AAA+_ATPase"/>
</dbReference>
<dbReference type="PANTHER" id="PTHR30486:SF15">
    <property type="entry name" value="TYPE II_IV SECRETION SYSTEM ATPASE"/>
    <property type="match status" value="1"/>
</dbReference>
<dbReference type="InterPro" id="IPR050921">
    <property type="entry name" value="T4SS_GSP_E_ATPase"/>
</dbReference>
<evidence type="ECO:0000256" key="1">
    <source>
        <dbReference type="ARBA" id="ARBA00006611"/>
    </source>
</evidence>
<dbReference type="KEGG" id="cmic:caldi_10200"/>
<sequence length="412" mass="45081">MNEHARAAGTEYVERLLREADVEALAALPPEELRRGVERRVSRMLEEARVILPRAEYQRVVQGVVDEVAGYGPLEPLLHDPAITEIMVNAPDAVFVERQGRIQPAAVRFRDRDHIRHIIDRITARVGRRVDEFSPMVDARLPDGSRINAVIPPVSVGGPILTIRKFQRRPLSLRDLVELGALTPEAAGFLRAAVRARLNILISGGTGTGKTTLLAALAAEIPPTERVITIEDMVELRVPHPHVLALEARPPNVEGKGEVPIRQLVRNALRMRPDRIIVGEVRGEEALDMLQAMNTGHEGSLTTLHANSPADAFSRLEAMVLMAGTLLPVRVVREHLVAALDLVVQVQRLPDGHRRVVEIADVTRVPGGRIVTSPVFTATRTGPGSGPHLAGHGSRSRHWPRLVEAGAGPRPD</sequence>
<feature type="domain" description="AAA+ ATPase" evidence="3">
    <location>
        <begin position="196"/>
        <end position="350"/>
    </location>
</feature>
<evidence type="ECO:0000256" key="2">
    <source>
        <dbReference type="SAM" id="MobiDB-lite"/>
    </source>
</evidence>
<dbReference type="PANTHER" id="PTHR30486">
    <property type="entry name" value="TWITCHING MOTILITY PROTEIN PILT"/>
    <property type="match status" value="1"/>
</dbReference>
<dbReference type="GO" id="GO:0016887">
    <property type="term" value="F:ATP hydrolysis activity"/>
    <property type="evidence" value="ECO:0007669"/>
    <property type="project" value="InterPro"/>
</dbReference>
<evidence type="ECO:0000313" key="5">
    <source>
        <dbReference type="Proteomes" id="UP001163687"/>
    </source>
</evidence>
<protein>
    <submittedName>
        <fullName evidence="4">Type II/IV secretion system-related protein</fullName>
    </submittedName>
</protein>
<dbReference type="CDD" id="cd01130">
    <property type="entry name" value="VirB11-like_ATPase"/>
    <property type="match status" value="1"/>
</dbReference>
<dbReference type="Pfam" id="PF00437">
    <property type="entry name" value="T2SSE"/>
    <property type="match status" value="1"/>
</dbReference>